<comment type="function">
    <text evidence="3">Catalyzes the reversible conversion of ribose-5-phosphate to ribulose 5-phosphate.</text>
</comment>
<feature type="binding site" evidence="3">
    <location>
        <begin position="90"/>
        <end position="93"/>
    </location>
    <ligand>
        <name>substrate</name>
    </ligand>
</feature>
<name>A0A9W6CW58_9BACT</name>
<comment type="caution">
    <text evidence="4">The sequence shown here is derived from an EMBL/GenBank/DDBJ whole genome shotgun (WGS) entry which is preliminary data.</text>
</comment>
<dbReference type="EMBL" id="BSDR01000001">
    <property type="protein sequence ID" value="GLI32971.1"/>
    <property type="molecule type" value="Genomic_DNA"/>
</dbReference>
<dbReference type="HAMAP" id="MF_00170">
    <property type="entry name" value="Rib_5P_isom_A"/>
    <property type="match status" value="1"/>
</dbReference>
<evidence type="ECO:0000313" key="5">
    <source>
        <dbReference type="Proteomes" id="UP001144372"/>
    </source>
</evidence>
<dbReference type="Proteomes" id="UP001144372">
    <property type="component" value="Unassembled WGS sequence"/>
</dbReference>
<dbReference type="Gene3D" id="3.40.50.1360">
    <property type="match status" value="1"/>
</dbReference>
<proteinExistence type="inferred from homology"/>
<dbReference type="FunFam" id="3.40.50.1360:FF:000001">
    <property type="entry name" value="Ribose-5-phosphate isomerase A"/>
    <property type="match status" value="1"/>
</dbReference>
<dbReference type="EC" id="5.3.1.6" evidence="3"/>
<evidence type="ECO:0000313" key="4">
    <source>
        <dbReference type="EMBL" id="GLI32971.1"/>
    </source>
</evidence>
<dbReference type="PANTHER" id="PTHR43748">
    <property type="entry name" value="RIBOSE-5-PHOSPHATE ISOMERASE 3, CHLOROPLASTIC-RELATED"/>
    <property type="match status" value="1"/>
</dbReference>
<dbReference type="AlphaFoldDB" id="A0A9W6CW58"/>
<evidence type="ECO:0000256" key="1">
    <source>
        <dbReference type="ARBA" id="ARBA00001713"/>
    </source>
</evidence>
<dbReference type="GO" id="GO:0004751">
    <property type="term" value="F:ribose-5-phosphate isomerase activity"/>
    <property type="evidence" value="ECO:0007669"/>
    <property type="project" value="UniProtKB-UniRule"/>
</dbReference>
<feature type="binding site" evidence="3">
    <location>
        <begin position="103"/>
        <end position="106"/>
    </location>
    <ligand>
        <name>substrate</name>
    </ligand>
</feature>
<dbReference type="Pfam" id="PF06026">
    <property type="entry name" value="Rib_5-P_isom_A"/>
    <property type="match status" value="1"/>
</dbReference>
<dbReference type="SUPFAM" id="SSF75445">
    <property type="entry name" value="D-ribose-5-phosphate isomerase (RpiA), lid domain"/>
    <property type="match status" value="1"/>
</dbReference>
<sequence>MIVSGDVNRELKKRAAAKAVELIKPGMVVGIGHGSTAIEAVYCLASLFETGKIRDIVVVPCSNHMVEETRKLGIPMSTLEEHPVVDLTIDGADEVDPQLNLIKGGGGAFLHEKILAEASRREIIIVDETKLSPILGTRWAVPVEVISFGWRSQAEYLQTLGATVKLRQDSSCNPIKTDQGNLILDCRFGPIADPVRLAGQIKGRAGIVEHGLFLGLASEVIVGCRSGVCHLKR</sequence>
<feature type="binding site" evidence="3">
    <location>
        <position position="130"/>
    </location>
    <ligand>
        <name>substrate</name>
    </ligand>
</feature>
<comment type="subunit">
    <text evidence="3">Homodimer.</text>
</comment>
<organism evidence="4 5">
    <name type="scientific">Desulforhabdus amnigena</name>
    <dbReference type="NCBI Taxonomy" id="40218"/>
    <lineage>
        <taxon>Bacteria</taxon>
        <taxon>Pseudomonadati</taxon>
        <taxon>Thermodesulfobacteriota</taxon>
        <taxon>Syntrophobacteria</taxon>
        <taxon>Syntrophobacterales</taxon>
        <taxon>Syntrophobacteraceae</taxon>
        <taxon>Desulforhabdus</taxon>
    </lineage>
</organism>
<keyword evidence="5" id="KW-1185">Reference proteome</keyword>
<dbReference type="InterPro" id="IPR050262">
    <property type="entry name" value="Ribose-5P_isomerase"/>
</dbReference>
<feature type="binding site" evidence="3">
    <location>
        <begin position="33"/>
        <end position="36"/>
    </location>
    <ligand>
        <name>substrate</name>
    </ligand>
</feature>
<evidence type="ECO:0000256" key="3">
    <source>
        <dbReference type="HAMAP-Rule" id="MF_00170"/>
    </source>
</evidence>
<dbReference type="InterPro" id="IPR004788">
    <property type="entry name" value="Ribose5P_isomerase_type_A"/>
</dbReference>
<dbReference type="InterPro" id="IPR020672">
    <property type="entry name" value="Ribose5P_isomerase_typA_subgr"/>
</dbReference>
<dbReference type="SUPFAM" id="SSF100950">
    <property type="entry name" value="NagB/RpiA/CoA transferase-like"/>
    <property type="match status" value="1"/>
</dbReference>
<comment type="pathway">
    <text evidence="3">Carbohydrate degradation; pentose phosphate pathway; D-ribose 5-phosphate from D-ribulose 5-phosphate (non-oxidative stage): step 1/1.</text>
</comment>
<protein>
    <recommendedName>
        <fullName evidence="3">Ribose-5-phosphate isomerase A</fullName>
        <ecNumber evidence="3">5.3.1.6</ecNumber>
    </recommendedName>
    <alternativeName>
        <fullName evidence="3">Phosphoriboisomerase A</fullName>
        <shortName evidence="3">PRI</shortName>
    </alternativeName>
</protein>
<evidence type="ECO:0000256" key="2">
    <source>
        <dbReference type="ARBA" id="ARBA00023235"/>
    </source>
</evidence>
<dbReference type="InterPro" id="IPR037171">
    <property type="entry name" value="NagB/RpiA_transferase-like"/>
</dbReference>
<reference evidence="4" key="1">
    <citation type="submission" date="2022-12" db="EMBL/GenBank/DDBJ databases">
        <title>Reference genome sequencing for broad-spectrum identification of bacterial and archaeal isolates by mass spectrometry.</title>
        <authorList>
            <person name="Sekiguchi Y."/>
            <person name="Tourlousse D.M."/>
        </authorList>
    </citation>
    <scope>NUCLEOTIDE SEQUENCE</scope>
    <source>
        <strain evidence="4">ASRB1</strain>
    </source>
</reference>
<keyword evidence="2 3" id="KW-0413">Isomerase</keyword>
<dbReference type="PANTHER" id="PTHR43748:SF3">
    <property type="entry name" value="RIBOSE-5-PHOSPHATE ISOMERASE 3, CHLOROPLASTIC-RELATED"/>
    <property type="match status" value="1"/>
</dbReference>
<feature type="active site" description="Proton acceptor" evidence="3">
    <location>
        <position position="112"/>
    </location>
</feature>
<comment type="similarity">
    <text evidence="3">Belongs to the ribose 5-phosphate isomerase family.</text>
</comment>
<dbReference type="CDD" id="cd01398">
    <property type="entry name" value="RPI_A"/>
    <property type="match status" value="1"/>
</dbReference>
<dbReference type="GO" id="GO:0009052">
    <property type="term" value="P:pentose-phosphate shunt, non-oxidative branch"/>
    <property type="evidence" value="ECO:0007669"/>
    <property type="project" value="UniProtKB-UniRule"/>
</dbReference>
<accession>A0A9W6CW58</accession>
<dbReference type="NCBIfam" id="TIGR00021">
    <property type="entry name" value="rpiA"/>
    <property type="match status" value="1"/>
</dbReference>
<gene>
    <name evidence="3 4" type="primary">rpiA</name>
    <name evidence="4" type="ORF">DAMNIGENAA_04040</name>
</gene>
<comment type="catalytic activity">
    <reaction evidence="1 3">
        <text>aldehydo-D-ribose 5-phosphate = D-ribulose 5-phosphate</text>
        <dbReference type="Rhea" id="RHEA:14657"/>
        <dbReference type="ChEBI" id="CHEBI:58121"/>
        <dbReference type="ChEBI" id="CHEBI:58273"/>
        <dbReference type="EC" id="5.3.1.6"/>
    </reaction>
</comment>
<dbReference type="NCBIfam" id="NF001924">
    <property type="entry name" value="PRK00702.1"/>
    <property type="match status" value="1"/>
</dbReference>
<dbReference type="Gene3D" id="3.30.70.260">
    <property type="match status" value="1"/>
</dbReference>